<feature type="non-terminal residue" evidence="1">
    <location>
        <position position="1"/>
    </location>
</feature>
<evidence type="ECO:0008006" key="3">
    <source>
        <dbReference type="Google" id="ProtNLM"/>
    </source>
</evidence>
<reference evidence="2" key="1">
    <citation type="journal article" date="2019" name="Int. J. Syst. Evol. Microbiol.">
        <title>The Global Catalogue of Microorganisms (GCM) 10K type strain sequencing project: providing services to taxonomists for standard genome sequencing and annotation.</title>
        <authorList>
            <consortium name="The Broad Institute Genomics Platform"/>
            <consortium name="The Broad Institute Genome Sequencing Center for Infectious Disease"/>
            <person name="Wu L."/>
            <person name="Ma J."/>
        </authorList>
    </citation>
    <scope>NUCLEOTIDE SEQUENCE [LARGE SCALE GENOMIC DNA]</scope>
    <source>
        <strain evidence="2">CGMCC 1.19032</strain>
    </source>
</reference>
<accession>A0ABV9MVP1</accession>
<organism evidence="1 2">
    <name type="scientific">Enterococcus lemanii</name>
    <dbReference type="NCBI Taxonomy" id="1159752"/>
    <lineage>
        <taxon>Bacteria</taxon>
        <taxon>Bacillati</taxon>
        <taxon>Bacillota</taxon>
        <taxon>Bacilli</taxon>
        <taxon>Lactobacillales</taxon>
        <taxon>Enterococcaceae</taxon>
        <taxon>Enterococcus</taxon>
    </lineage>
</organism>
<dbReference type="EMBL" id="JBHSGS010000054">
    <property type="protein sequence ID" value="MFC4720047.1"/>
    <property type="molecule type" value="Genomic_DNA"/>
</dbReference>
<name>A0ABV9MVP1_9ENTE</name>
<dbReference type="Proteomes" id="UP001595969">
    <property type="component" value="Unassembled WGS sequence"/>
</dbReference>
<evidence type="ECO:0000313" key="2">
    <source>
        <dbReference type="Proteomes" id="UP001595969"/>
    </source>
</evidence>
<proteinExistence type="predicted"/>
<comment type="caution">
    <text evidence="1">The sequence shown here is derived from an EMBL/GenBank/DDBJ whole genome shotgun (WGS) entry which is preliminary data.</text>
</comment>
<sequence>ILLVTNALSGIKTEIVNFASLFKSNGAFQTFLTGTIKSQTLAIVDGLAMIDETIKTTFSNYFTDSKNGVFWVAYKKFSDFQMAVFFGVLFETLREDWDKNWTEILISWNLTNDLLLLNNNWSEIMNDWLDMINTKLISTNDILAIVTNWLKLIYEKPSIPAVVNVPPFDYARLEKMLKDLNISPGEAEEGWFGKLMRKLLEEIVKGGFSLLETAIKTLGSLLETAINNVGSTLSKLLDFFDSLLDKIIALLIPKNMDFLTASFEQVKLKFDVKFSGFLSLADDIKEMFQPIQKDVASELTFDFLGVEFKPEMSILDSFVPKFRGLAALMLWFNTGWYVFRRFTGGGDLINDN</sequence>
<keyword evidence="2" id="KW-1185">Reference proteome</keyword>
<dbReference type="RefSeq" id="WP_379962527.1">
    <property type="nucleotide sequence ID" value="NZ_JBHSGS010000054.1"/>
</dbReference>
<protein>
    <recommendedName>
        <fullName evidence="3">Phage tail tape measure protein</fullName>
    </recommendedName>
</protein>
<evidence type="ECO:0000313" key="1">
    <source>
        <dbReference type="EMBL" id="MFC4720047.1"/>
    </source>
</evidence>
<gene>
    <name evidence="1" type="ORF">ACFO5I_09945</name>
</gene>